<dbReference type="Proteomes" id="UP000011744">
    <property type="component" value="Unassembled WGS sequence"/>
</dbReference>
<dbReference type="PANTHER" id="PTHR31544">
    <property type="entry name" value="AIG2-LIKE PROTEIN D"/>
    <property type="match status" value="1"/>
</dbReference>
<sequence>MFFFGTLMDGDVLAAVLGRRLAPDSMEPARLAGWRRVAIAGRTYPMLTPHPTGGVDGLLAHGLDGNDRRRLDHYEGAEYRAGMLTVRRADGSETAAETYLCRPEVAAGREEWRLETWRRRHKRAALARIRALMAGWRN</sequence>
<dbReference type="STRING" id="1244869.H261_19299"/>
<dbReference type="eggNOG" id="COG2105">
    <property type="taxonomic scope" value="Bacteria"/>
</dbReference>
<name>M3A662_9PROT</name>
<feature type="domain" description="Gamma-glutamylcyclotransferase AIG2-like" evidence="3">
    <location>
        <begin position="1"/>
        <end position="118"/>
    </location>
</feature>
<dbReference type="AlphaFoldDB" id="M3A662"/>
<protein>
    <recommendedName>
        <fullName evidence="2">Putative gamma-glutamylcyclotransferase</fullName>
    </recommendedName>
</protein>
<evidence type="ECO:0000256" key="2">
    <source>
        <dbReference type="ARBA" id="ARBA00030602"/>
    </source>
</evidence>
<dbReference type="CDD" id="cd06661">
    <property type="entry name" value="GGCT_like"/>
    <property type="match status" value="1"/>
</dbReference>
<dbReference type="SUPFAM" id="SSF110857">
    <property type="entry name" value="Gamma-glutamyl cyclotransferase-like"/>
    <property type="match status" value="1"/>
</dbReference>
<organism evidence="4 5">
    <name type="scientific">Paramagnetospirillum caucaseum</name>
    <dbReference type="NCBI Taxonomy" id="1244869"/>
    <lineage>
        <taxon>Bacteria</taxon>
        <taxon>Pseudomonadati</taxon>
        <taxon>Pseudomonadota</taxon>
        <taxon>Alphaproteobacteria</taxon>
        <taxon>Rhodospirillales</taxon>
        <taxon>Magnetospirillaceae</taxon>
        <taxon>Paramagnetospirillum</taxon>
    </lineage>
</organism>
<keyword evidence="5" id="KW-1185">Reference proteome</keyword>
<dbReference type="InterPro" id="IPR013024">
    <property type="entry name" value="GGCT-like"/>
</dbReference>
<dbReference type="Pfam" id="PF06094">
    <property type="entry name" value="GGACT"/>
    <property type="match status" value="1"/>
</dbReference>
<proteinExistence type="predicted"/>
<dbReference type="GO" id="GO:0016740">
    <property type="term" value="F:transferase activity"/>
    <property type="evidence" value="ECO:0007669"/>
    <property type="project" value="UniProtKB-KW"/>
</dbReference>
<dbReference type="PANTHER" id="PTHR31544:SF4">
    <property type="entry name" value="GAMMA-GLUTAMYLCYCLOTRANSFERASE-RELATED"/>
    <property type="match status" value="1"/>
</dbReference>
<evidence type="ECO:0000259" key="3">
    <source>
        <dbReference type="Pfam" id="PF06094"/>
    </source>
</evidence>
<evidence type="ECO:0000313" key="4">
    <source>
        <dbReference type="EMBL" id="EME68288.1"/>
    </source>
</evidence>
<dbReference type="InterPro" id="IPR009288">
    <property type="entry name" value="AIG2-like_dom"/>
</dbReference>
<dbReference type="InterPro" id="IPR045038">
    <property type="entry name" value="AIG2-like"/>
</dbReference>
<dbReference type="Gene3D" id="3.10.490.10">
    <property type="entry name" value="Gamma-glutamyl cyclotransferase-like"/>
    <property type="match status" value="1"/>
</dbReference>
<comment type="caution">
    <text evidence="4">The sequence shown here is derived from an EMBL/GenBank/DDBJ whole genome shotgun (WGS) entry which is preliminary data.</text>
</comment>
<keyword evidence="1" id="KW-0808">Transferase</keyword>
<reference evidence="4 5" key="1">
    <citation type="journal article" date="2014" name="Genome Announc.">
        <title>Draft Genome Sequence of Magnetospirillum sp. Strain SO-1, a Freshwater Magnetotactic Bacterium Isolated from the Ol'khovka River, Russia.</title>
        <authorList>
            <person name="Grouzdev D.S."/>
            <person name="Dziuba M.V."/>
            <person name="Sukhacheva M.S."/>
            <person name="Mardanov A.V."/>
            <person name="Beletskiy A.V."/>
            <person name="Kuznetsov B.B."/>
            <person name="Skryabin K.G."/>
        </authorList>
    </citation>
    <scope>NUCLEOTIDE SEQUENCE [LARGE SCALE GENOMIC DNA]</scope>
    <source>
        <strain evidence="4 5">SO-1</strain>
    </source>
</reference>
<gene>
    <name evidence="4" type="ORF">H261_19299</name>
</gene>
<dbReference type="EMBL" id="AONQ01000072">
    <property type="protein sequence ID" value="EME68288.1"/>
    <property type="molecule type" value="Genomic_DNA"/>
</dbReference>
<evidence type="ECO:0000256" key="1">
    <source>
        <dbReference type="ARBA" id="ARBA00022679"/>
    </source>
</evidence>
<accession>M3A662</accession>
<dbReference type="InterPro" id="IPR036568">
    <property type="entry name" value="GGCT-like_sf"/>
</dbReference>
<dbReference type="PATRIC" id="fig|1244869.3.peg.3847"/>
<evidence type="ECO:0000313" key="5">
    <source>
        <dbReference type="Proteomes" id="UP000011744"/>
    </source>
</evidence>